<protein>
    <recommendedName>
        <fullName evidence="2">FecR protein domain-containing protein</fullName>
    </recommendedName>
</protein>
<feature type="domain" description="FecR protein" evidence="2">
    <location>
        <begin position="63"/>
        <end position="151"/>
    </location>
</feature>
<dbReference type="Proteomes" id="UP000503162">
    <property type="component" value="Chromosome"/>
</dbReference>
<proteinExistence type="predicted"/>
<evidence type="ECO:0000256" key="1">
    <source>
        <dbReference type="SAM" id="SignalP"/>
    </source>
</evidence>
<feature type="chain" id="PRO_5026137333" description="FecR protein domain-containing protein" evidence="1">
    <location>
        <begin position="26"/>
        <end position="153"/>
    </location>
</feature>
<dbReference type="InterPro" id="IPR006860">
    <property type="entry name" value="FecR"/>
</dbReference>
<keyword evidence="1" id="KW-0732">Signal</keyword>
<dbReference type="AlphaFoldDB" id="A0A6G8IML0"/>
<dbReference type="EMBL" id="CP049989">
    <property type="protein sequence ID" value="QIM54220.1"/>
    <property type="molecule type" value="Genomic_DNA"/>
</dbReference>
<evidence type="ECO:0000313" key="3">
    <source>
        <dbReference type="EMBL" id="QIM54220.1"/>
    </source>
</evidence>
<sequence>MPPTRAALTAAAALAWAVFAGPALALDRPAVGHVKTVKGEATVSTDGQVVSARPGTPLHAGSVLSTRGASSMGVVFGDNTLMSFGPNTVLTVDEYLYEPGAGKLRLGTRIGKGTLNYVSGAIARLQPDAVTVKTPSGTIGVRGTQFLLKVEED</sequence>
<gene>
    <name evidence="3" type="ORF">G9Q37_19710</name>
</gene>
<dbReference type="PANTHER" id="PTHR38731:SF3">
    <property type="entry name" value="BLL6125 PROTEIN"/>
    <property type="match status" value="1"/>
</dbReference>
<keyword evidence="4" id="KW-1185">Reference proteome</keyword>
<evidence type="ECO:0000313" key="4">
    <source>
        <dbReference type="Proteomes" id="UP000503162"/>
    </source>
</evidence>
<organism evidence="3 4">
    <name type="scientific">Hydrogenophaga crocea</name>
    <dbReference type="NCBI Taxonomy" id="2716225"/>
    <lineage>
        <taxon>Bacteria</taxon>
        <taxon>Pseudomonadati</taxon>
        <taxon>Pseudomonadota</taxon>
        <taxon>Betaproteobacteria</taxon>
        <taxon>Burkholderiales</taxon>
        <taxon>Comamonadaceae</taxon>
        <taxon>Hydrogenophaga</taxon>
    </lineage>
</organism>
<dbReference type="Pfam" id="PF04773">
    <property type="entry name" value="FecR"/>
    <property type="match status" value="1"/>
</dbReference>
<dbReference type="PANTHER" id="PTHR38731">
    <property type="entry name" value="LIPL45-RELATED LIPOPROTEIN-RELATED"/>
    <property type="match status" value="1"/>
</dbReference>
<reference evidence="3 4" key="1">
    <citation type="submission" date="2020-03" db="EMBL/GenBank/DDBJ databases">
        <title>Hydrogenophaga sp. nov. isolated from cyanobacterial mat.</title>
        <authorList>
            <person name="Thorat V."/>
            <person name="Kirdat K."/>
            <person name="Tiwarekar B."/>
            <person name="Costa E.D."/>
            <person name="Yadav A."/>
        </authorList>
    </citation>
    <scope>NUCLEOTIDE SEQUENCE [LARGE SCALE GENOMIC DNA]</scope>
    <source>
        <strain evidence="3 4">BA0156</strain>
    </source>
</reference>
<name>A0A6G8IML0_9BURK</name>
<feature type="signal peptide" evidence="1">
    <location>
        <begin position="1"/>
        <end position="25"/>
    </location>
</feature>
<evidence type="ECO:0000259" key="2">
    <source>
        <dbReference type="Pfam" id="PF04773"/>
    </source>
</evidence>
<accession>A0A6G8IML0</accession>
<dbReference type="RefSeq" id="WP_166229981.1">
    <property type="nucleotide sequence ID" value="NZ_CP049989.1"/>
</dbReference>
<dbReference type="KEGG" id="hcz:G9Q37_19710"/>